<comment type="caution">
    <text evidence="2">The sequence shown here is derived from an EMBL/GenBank/DDBJ whole genome shotgun (WGS) entry which is preliminary data.</text>
</comment>
<gene>
    <name evidence="2" type="ORF">PMAYCL1PPCAC_14902</name>
</gene>
<dbReference type="AlphaFoldDB" id="A0AAN5CHW2"/>
<keyword evidence="3" id="KW-1185">Reference proteome</keyword>
<keyword evidence="1" id="KW-0812">Transmembrane</keyword>
<feature type="non-terminal residue" evidence="2">
    <location>
        <position position="1"/>
    </location>
</feature>
<dbReference type="Pfam" id="PF10326">
    <property type="entry name" value="7TM_GPCR_Str"/>
    <property type="match status" value="1"/>
</dbReference>
<reference evidence="3" key="1">
    <citation type="submission" date="2022-10" db="EMBL/GenBank/DDBJ databases">
        <title>Genome assembly of Pristionchus species.</title>
        <authorList>
            <person name="Yoshida K."/>
            <person name="Sommer R.J."/>
        </authorList>
    </citation>
    <scope>NUCLEOTIDE SEQUENCE [LARGE SCALE GENOMIC DNA]</scope>
    <source>
        <strain evidence="3">RS5460</strain>
    </source>
</reference>
<evidence type="ECO:0000256" key="1">
    <source>
        <dbReference type="SAM" id="Phobius"/>
    </source>
</evidence>
<proteinExistence type="predicted"/>
<name>A0AAN5CHW2_9BILA</name>
<dbReference type="PANTHER" id="PTHR22943">
    <property type="entry name" value="7-TRANSMEMBRANE DOMAIN RECEPTOR C.ELEGANS"/>
    <property type="match status" value="1"/>
</dbReference>
<dbReference type="Proteomes" id="UP001328107">
    <property type="component" value="Unassembled WGS sequence"/>
</dbReference>
<organism evidence="2 3">
    <name type="scientific">Pristionchus mayeri</name>
    <dbReference type="NCBI Taxonomy" id="1317129"/>
    <lineage>
        <taxon>Eukaryota</taxon>
        <taxon>Metazoa</taxon>
        <taxon>Ecdysozoa</taxon>
        <taxon>Nematoda</taxon>
        <taxon>Chromadorea</taxon>
        <taxon>Rhabditida</taxon>
        <taxon>Rhabditina</taxon>
        <taxon>Diplogasteromorpha</taxon>
        <taxon>Diplogasteroidea</taxon>
        <taxon>Neodiplogasteridae</taxon>
        <taxon>Pristionchus</taxon>
    </lineage>
</organism>
<dbReference type="PANTHER" id="PTHR22943:SF248">
    <property type="entry name" value="SEVEN TM RECEPTOR"/>
    <property type="match status" value="1"/>
</dbReference>
<feature type="transmembrane region" description="Helical" evidence="1">
    <location>
        <begin position="95"/>
        <end position="119"/>
    </location>
</feature>
<protein>
    <recommendedName>
        <fullName evidence="4">G protein-coupled receptor</fullName>
    </recommendedName>
</protein>
<evidence type="ECO:0008006" key="4">
    <source>
        <dbReference type="Google" id="ProtNLM"/>
    </source>
</evidence>
<keyword evidence="1" id="KW-1133">Transmembrane helix</keyword>
<sequence length="156" mass="17202">ERLNFTTGSMEWHRPTFIAMSVSMMLLMATVAVISVSIVFIARMIKSPGMSSKTRKMQRPLFNTLLIQTGAPCLFAFVPLSSIICLPLLGIDGGAMGTVLIMITVVFPQIDAVIVIYFIPRFRTAVLRLMSFRQESNCPASTVQSDPSLTSVKDRP</sequence>
<keyword evidence="1" id="KW-0472">Membrane</keyword>
<dbReference type="SUPFAM" id="SSF81321">
    <property type="entry name" value="Family A G protein-coupled receptor-like"/>
    <property type="match status" value="1"/>
</dbReference>
<dbReference type="InterPro" id="IPR019428">
    <property type="entry name" value="7TM_GPCR_serpentine_rcpt_Str"/>
</dbReference>
<feature type="transmembrane region" description="Helical" evidence="1">
    <location>
        <begin position="17"/>
        <end position="41"/>
    </location>
</feature>
<accession>A0AAN5CHW2</accession>
<dbReference type="EMBL" id="BTRK01000004">
    <property type="protein sequence ID" value="GMR44707.1"/>
    <property type="molecule type" value="Genomic_DNA"/>
</dbReference>
<evidence type="ECO:0000313" key="3">
    <source>
        <dbReference type="Proteomes" id="UP001328107"/>
    </source>
</evidence>
<feature type="non-terminal residue" evidence="2">
    <location>
        <position position="156"/>
    </location>
</feature>
<feature type="transmembrane region" description="Helical" evidence="1">
    <location>
        <begin position="61"/>
        <end position="89"/>
    </location>
</feature>
<evidence type="ECO:0000313" key="2">
    <source>
        <dbReference type="EMBL" id="GMR44707.1"/>
    </source>
</evidence>